<comment type="caution">
    <text evidence="2">The sequence shown here is derived from an EMBL/GenBank/DDBJ whole genome shotgun (WGS) entry which is preliminary data.</text>
</comment>
<gene>
    <name evidence="2" type="ORF">PCOR1329_LOCUS33173</name>
</gene>
<keyword evidence="3" id="KW-1185">Reference proteome</keyword>
<organism evidence="2 3">
    <name type="scientific">Prorocentrum cordatum</name>
    <dbReference type="NCBI Taxonomy" id="2364126"/>
    <lineage>
        <taxon>Eukaryota</taxon>
        <taxon>Sar</taxon>
        <taxon>Alveolata</taxon>
        <taxon>Dinophyceae</taxon>
        <taxon>Prorocentrales</taxon>
        <taxon>Prorocentraceae</taxon>
        <taxon>Prorocentrum</taxon>
    </lineage>
</organism>
<evidence type="ECO:0000256" key="1">
    <source>
        <dbReference type="SAM" id="MobiDB-lite"/>
    </source>
</evidence>
<reference evidence="2" key="1">
    <citation type="submission" date="2023-10" db="EMBL/GenBank/DDBJ databases">
        <authorList>
            <person name="Chen Y."/>
            <person name="Shah S."/>
            <person name="Dougan E. K."/>
            <person name="Thang M."/>
            <person name="Chan C."/>
        </authorList>
    </citation>
    <scope>NUCLEOTIDE SEQUENCE [LARGE SCALE GENOMIC DNA]</scope>
</reference>
<sequence>MPRGRSPAAASGDAAGAGRQQLPTGRASSGMLRVPSASSVLSSLHEEPGIQVGGGGRLAARLPGAAAAAPHGTRRQHGLAAEFVGPRLPRRRGAGAGAPTEPQTPGSPGRCEQHSALSLRGLALVGALSACGWYGLRLVLRDYIGGRRGGRRELALELHALSTMHALGWLAFILSKLRGPSEELPRYCSRALVASLGFYLHDCWESFAGRCWRTRRCCCTRRRSPPPSLRSCAPRAWPGWGCR</sequence>
<dbReference type="Proteomes" id="UP001189429">
    <property type="component" value="Unassembled WGS sequence"/>
</dbReference>
<proteinExistence type="predicted"/>
<evidence type="ECO:0000313" key="3">
    <source>
        <dbReference type="Proteomes" id="UP001189429"/>
    </source>
</evidence>
<accession>A0ABN9SW58</accession>
<dbReference type="EMBL" id="CAUYUJ010013803">
    <property type="protein sequence ID" value="CAK0836788.1"/>
    <property type="molecule type" value="Genomic_DNA"/>
</dbReference>
<evidence type="ECO:0000313" key="2">
    <source>
        <dbReference type="EMBL" id="CAK0836788.1"/>
    </source>
</evidence>
<feature type="region of interest" description="Disordered" evidence="1">
    <location>
        <begin position="1"/>
        <end position="42"/>
    </location>
</feature>
<name>A0ABN9SW58_9DINO</name>
<protein>
    <submittedName>
        <fullName evidence="2">Uncharacterized protein</fullName>
    </submittedName>
</protein>
<feature type="region of interest" description="Disordered" evidence="1">
    <location>
        <begin position="88"/>
        <end position="112"/>
    </location>
</feature>
<feature type="compositionally biased region" description="Low complexity" evidence="1">
    <location>
        <begin position="1"/>
        <end position="19"/>
    </location>
</feature>